<dbReference type="AlphaFoldDB" id="A0A2M4B3I6"/>
<accession>A0A2M4B3I6</accession>
<sequence>MRIRCALSLLHFPTPWLSTPWYRECGSVSSYSVTSAYFAKITTQYPVVKVFKGKLDEQKRYSSKHPKGLKRTKHQIEIREEIWIGASIVDPG</sequence>
<reference evidence="2" key="1">
    <citation type="submission" date="2018-01" db="EMBL/GenBank/DDBJ databases">
        <title>An insight into the sialome of Amazonian anophelines.</title>
        <authorList>
            <person name="Ribeiro J.M."/>
            <person name="Scarpassa V."/>
            <person name="Calvo E."/>
        </authorList>
    </citation>
    <scope>NUCLEOTIDE SEQUENCE</scope>
    <source>
        <tissue evidence="2">Salivary glands</tissue>
    </source>
</reference>
<protein>
    <submittedName>
        <fullName evidence="2">Putative secreted protein</fullName>
    </submittedName>
</protein>
<feature type="signal peptide" evidence="1">
    <location>
        <begin position="1"/>
        <end position="18"/>
    </location>
</feature>
<organism evidence="2">
    <name type="scientific">Anopheles triannulatus</name>
    <dbReference type="NCBI Taxonomy" id="58253"/>
    <lineage>
        <taxon>Eukaryota</taxon>
        <taxon>Metazoa</taxon>
        <taxon>Ecdysozoa</taxon>
        <taxon>Arthropoda</taxon>
        <taxon>Hexapoda</taxon>
        <taxon>Insecta</taxon>
        <taxon>Pterygota</taxon>
        <taxon>Neoptera</taxon>
        <taxon>Endopterygota</taxon>
        <taxon>Diptera</taxon>
        <taxon>Nematocera</taxon>
        <taxon>Culicoidea</taxon>
        <taxon>Culicidae</taxon>
        <taxon>Anophelinae</taxon>
        <taxon>Anopheles</taxon>
    </lineage>
</organism>
<evidence type="ECO:0000256" key="1">
    <source>
        <dbReference type="SAM" id="SignalP"/>
    </source>
</evidence>
<dbReference type="EMBL" id="GGFK01014270">
    <property type="protein sequence ID" value="MBW47591.1"/>
    <property type="molecule type" value="Transcribed_RNA"/>
</dbReference>
<keyword evidence="1" id="KW-0732">Signal</keyword>
<evidence type="ECO:0000313" key="2">
    <source>
        <dbReference type="EMBL" id="MBW47591.1"/>
    </source>
</evidence>
<feature type="chain" id="PRO_5014979793" evidence="1">
    <location>
        <begin position="19"/>
        <end position="92"/>
    </location>
</feature>
<name>A0A2M4B3I6_9DIPT</name>
<proteinExistence type="predicted"/>